<name>A0A6J2PVR1_COTGO</name>
<evidence type="ECO:0000256" key="2">
    <source>
        <dbReference type="ARBA" id="ARBA00022840"/>
    </source>
</evidence>
<evidence type="ECO:0000256" key="1">
    <source>
        <dbReference type="ARBA" id="ARBA00022741"/>
    </source>
</evidence>
<dbReference type="GO" id="GO:0005524">
    <property type="term" value="F:ATP binding"/>
    <property type="evidence" value="ECO:0007669"/>
    <property type="project" value="UniProtKB-KW"/>
</dbReference>
<dbReference type="InParanoid" id="A0A6J2PVR1"/>
<dbReference type="Gene3D" id="2.60.40.4330">
    <property type="entry name" value="Kinesin-like protein Kif23, Arf6-interacting domain"/>
    <property type="match status" value="1"/>
</dbReference>
<dbReference type="GeneID" id="115009520"/>
<dbReference type="GO" id="GO:0007018">
    <property type="term" value="P:microtubule-based movement"/>
    <property type="evidence" value="ECO:0007669"/>
    <property type="project" value="InterPro"/>
</dbReference>
<dbReference type="Gene3D" id="3.40.850.10">
    <property type="entry name" value="Kinesin motor domain"/>
    <property type="match status" value="1"/>
</dbReference>
<keyword evidence="5" id="KW-1185">Reference proteome</keyword>
<organism evidence="5 6">
    <name type="scientific">Cottoperca gobio</name>
    <name type="common">Frogmouth</name>
    <name type="synonym">Aphritis gobio</name>
    <dbReference type="NCBI Taxonomy" id="56716"/>
    <lineage>
        <taxon>Eukaryota</taxon>
        <taxon>Metazoa</taxon>
        <taxon>Chordata</taxon>
        <taxon>Craniata</taxon>
        <taxon>Vertebrata</taxon>
        <taxon>Euteleostomi</taxon>
        <taxon>Actinopterygii</taxon>
        <taxon>Neopterygii</taxon>
        <taxon>Teleostei</taxon>
        <taxon>Neoteleostei</taxon>
        <taxon>Acanthomorphata</taxon>
        <taxon>Eupercaria</taxon>
        <taxon>Perciformes</taxon>
        <taxon>Notothenioidei</taxon>
        <taxon>Bovichtidae</taxon>
        <taxon>Cottoperca</taxon>
    </lineage>
</organism>
<feature type="domain" description="Kinesin motor" evidence="4">
    <location>
        <begin position="1"/>
        <end position="125"/>
    </location>
</feature>
<dbReference type="AlphaFoldDB" id="A0A6J2PVR1"/>
<gene>
    <name evidence="6" type="primary">LOC115009520</name>
</gene>
<dbReference type="KEGG" id="cgob:115009520"/>
<dbReference type="InterPro" id="IPR036961">
    <property type="entry name" value="Kinesin_motor_dom_sf"/>
</dbReference>
<dbReference type="RefSeq" id="XP_029289406.1">
    <property type="nucleotide sequence ID" value="XM_029433546.1"/>
</dbReference>
<dbReference type="InterPro" id="IPR001752">
    <property type="entry name" value="Kinesin_motor_dom"/>
</dbReference>
<dbReference type="SUPFAM" id="SSF52540">
    <property type="entry name" value="P-loop containing nucleoside triphosphate hydrolases"/>
    <property type="match status" value="1"/>
</dbReference>
<keyword evidence="2" id="KW-0067">ATP-binding</keyword>
<comment type="similarity">
    <text evidence="3">Belongs to the TRAFAC class myosin-kinesin ATPase superfamily. Kinesin family.</text>
</comment>
<sequence length="125" mass="14448">MIKLEEAYKNEAVVEDSSYSVFISYVEIYNNYTYDLLEETQEEAIKPKRRHRCGRCTVAPALLMGRSEWTTNPPPSWIWVQFKQPVIKNSMQVSAPSEKALSKCDRYVSTHQEVVSDGEIQTKII</sequence>
<dbReference type="InterPro" id="IPR027417">
    <property type="entry name" value="P-loop_NTPase"/>
</dbReference>
<dbReference type="GO" id="GO:0008017">
    <property type="term" value="F:microtubule binding"/>
    <property type="evidence" value="ECO:0007669"/>
    <property type="project" value="InterPro"/>
</dbReference>
<dbReference type="OrthoDB" id="2403182at2759"/>
<dbReference type="InterPro" id="IPR032384">
    <property type="entry name" value="Kif23_Arf-bd"/>
</dbReference>
<evidence type="ECO:0000313" key="6">
    <source>
        <dbReference type="RefSeq" id="XP_029289406.1"/>
    </source>
</evidence>
<dbReference type="Proteomes" id="UP000504630">
    <property type="component" value="Chromosome 6"/>
</dbReference>
<dbReference type="GO" id="GO:0003777">
    <property type="term" value="F:microtubule motor activity"/>
    <property type="evidence" value="ECO:0007669"/>
    <property type="project" value="InterPro"/>
</dbReference>
<accession>A0A6J2PVR1</accession>
<comment type="caution">
    <text evidence="3">Lacks conserved residue(s) required for the propagation of feature annotation.</text>
</comment>
<evidence type="ECO:0000259" key="4">
    <source>
        <dbReference type="PROSITE" id="PS50067"/>
    </source>
</evidence>
<proteinExistence type="inferred from homology"/>
<evidence type="ECO:0000313" key="5">
    <source>
        <dbReference type="Proteomes" id="UP000504630"/>
    </source>
</evidence>
<keyword evidence="1" id="KW-0547">Nucleotide-binding</keyword>
<protein>
    <submittedName>
        <fullName evidence="6">Kinesin-like protein KIF23</fullName>
    </submittedName>
</protein>
<reference evidence="6" key="1">
    <citation type="submission" date="2025-08" db="UniProtKB">
        <authorList>
            <consortium name="RefSeq"/>
        </authorList>
    </citation>
    <scope>IDENTIFICATION</scope>
</reference>
<dbReference type="Pfam" id="PF16540">
    <property type="entry name" value="MKLP1_Arf_bdg"/>
    <property type="match status" value="1"/>
</dbReference>
<dbReference type="InterPro" id="IPR038105">
    <property type="entry name" value="Kif23_Arf-bd_sf"/>
</dbReference>
<evidence type="ECO:0000256" key="3">
    <source>
        <dbReference type="PROSITE-ProRule" id="PRU00283"/>
    </source>
</evidence>
<dbReference type="PROSITE" id="PS50067">
    <property type="entry name" value="KINESIN_MOTOR_2"/>
    <property type="match status" value="1"/>
</dbReference>